<dbReference type="Pfam" id="PF13738">
    <property type="entry name" value="Pyr_redox_3"/>
    <property type="match status" value="1"/>
</dbReference>
<keyword evidence="1" id="KW-0560">Oxidoreductase</keyword>
<gene>
    <name evidence="2" type="ORF">N7463_000306</name>
</gene>
<reference evidence="2" key="2">
    <citation type="journal article" date="2023" name="IMA Fungus">
        <title>Comparative genomic study of the Penicillium genus elucidates a diverse pangenome and 15 lateral gene transfer events.</title>
        <authorList>
            <person name="Petersen C."/>
            <person name="Sorensen T."/>
            <person name="Nielsen M.R."/>
            <person name="Sondergaard T.E."/>
            <person name="Sorensen J.L."/>
            <person name="Fitzpatrick D.A."/>
            <person name="Frisvad J.C."/>
            <person name="Nielsen K.L."/>
        </authorList>
    </citation>
    <scope>NUCLEOTIDE SEQUENCE</scope>
    <source>
        <strain evidence="2">IBT 29495</strain>
    </source>
</reference>
<dbReference type="Proteomes" id="UP001149954">
    <property type="component" value="Unassembled WGS sequence"/>
</dbReference>
<name>A0A9X0CBH8_9EURO</name>
<reference evidence="2" key="1">
    <citation type="submission" date="2022-12" db="EMBL/GenBank/DDBJ databases">
        <authorList>
            <person name="Petersen C."/>
        </authorList>
    </citation>
    <scope>NUCLEOTIDE SEQUENCE</scope>
    <source>
        <strain evidence="2">IBT 29495</strain>
    </source>
</reference>
<sequence length="613" mass="68425">MTVTKDHDHVIRIPTTPAVDPAKVDACSIAQQWIEGLESQLVDSHSTLLDLFHQDSWWRDMLVMEWEFRTVKGLTRIEPFVSQNQTRVQLSHLSLQKEGKGQPAIEIPVKGVTWITAMFFFETRVGRGSGVMYLTQATADGPWKAYSVYVALQELKDMQEQIGSRRPEGTIESMPGSFSQGTWLERRTKEVEFLEHEPTVLIVGAGQSGLNVAARLHSLGISCLIVEKNERVGDNWRKRYRTLVTHDHAETCHMAYLPFPKNWPKYSSKDKLADWLEAYATIMELNIWCNSEVQAAQYDKSTTQWSVSIVRDGEKRTLQARHIVWCTGHLGLPRVPTFPGQSDYQGTVYHTSEHTDARQHAPKGKHVVVVGTGNSGHDIAQDFYEQGARVTLLQRGPTYVLTEKNGLPLLPENLGIEDVLDKTPTEELDVLSESLPWPVTLALCVDLTKRISAADKDTLSGLEEAGFRLDFGHDGAGILRHIVSKGGGYYIDFGCSQLIIDRKIQLKSCPEGIAGFNQQGLLLGDGSHLDADIVVLATGYENMRDSVRRILGEGVANRCNDVWGLDEDGEIKTIWRPSGHPGFWFMGGSLSLCRIYSRFVALQIAATEAGITL</sequence>
<dbReference type="InterPro" id="IPR050982">
    <property type="entry name" value="Auxin_biosynth/cation_transpt"/>
</dbReference>
<accession>A0A9X0CBH8</accession>
<evidence type="ECO:0000313" key="3">
    <source>
        <dbReference type="Proteomes" id="UP001149954"/>
    </source>
</evidence>
<dbReference type="GO" id="GO:0004497">
    <property type="term" value="F:monooxygenase activity"/>
    <property type="evidence" value="ECO:0007669"/>
    <property type="project" value="UniProtKB-KW"/>
</dbReference>
<evidence type="ECO:0000256" key="1">
    <source>
        <dbReference type="ARBA" id="ARBA00023002"/>
    </source>
</evidence>
<proteinExistence type="predicted"/>
<evidence type="ECO:0000313" key="2">
    <source>
        <dbReference type="EMBL" id="KAJ5519853.1"/>
    </source>
</evidence>
<organism evidence="2 3">
    <name type="scientific">Penicillium fimorum</name>
    <dbReference type="NCBI Taxonomy" id="1882269"/>
    <lineage>
        <taxon>Eukaryota</taxon>
        <taxon>Fungi</taxon>
        <taxon>Dikarya</taxon>
        <taxon>Ascomycota</taxon>
        <taxon>Pezizomycotina</taxon>
        <taxon>Eurotiomycetes</taxon>
        <taxon>Eurotiomycetidae</taxon>
        <taxon>Eurotiales</taxon>
        <taxon>Aspergillaceae</taxon>
        <taxon>Penicillium</taxon>
    </lineage>
</organism>
<dbReference type="OrthoDB" id="74360at2759"/>
<dbReference type="PANTHER" id="PTHR43539">
    <property type="entry name" value="FLAVIN-BINDING MONOOXYGENASE-LIKE PROTEIN (AFU_ORTHOLOGUE AFUA_4G09220)"/>
    <property type="match status" value="1"/>
</dbReference>
<dbReference type="Gene3D" id="3.50.50.60">
    <property type="entry name" value="FAD/NAD(P)-binding domain"/>
    <property type="match status" value="1"/>
</dbReference>
<dbReference type="PANTHER" id="PTHR43539:SF24">
    <property type="entry name" value="FAD_NAD(P)-BINDING DOMAIN-CONTAINING PROTEIN-RELATED"/>
    <property type="match status" value="1"/>
</dbReference>
<dbReference type="EMBL" id="JAPWDS010000001">
    <property type="protein sequence ID" value="KAJ5519853.1"/>
    <property type="molecule type" value="Genomic_DNA"/>
</dbReference>
<dbReference type="AlphaFoldDB" id="A0A9X0CBH8"/>
<keyword evidence="2" id="KW-0503">Monooxygenase</keyword>
<dbReference type="GO" id="GO:0050660">
    <property type="term" value="F:flavin adenine dinucleotide binding"/>
    <property type="evidence" value="ECO:0007669"/>
    <property type="project" value="TreeGrafter"/>
</dbReference>
<protein>
    <submittedName>
        <fullName evidence="2">Flavin-containing monooxygenase</fullName>
    </submittedName>
</protein>
<dbReference type="SUPFAM" id="SSF51905">
    <property type="entry name" value="FAD/NAD(P)-binding domain"/>
    <property type="match status" value="2"/>
</dbReference>
<comment type="caution">
    <text evidence="2">The sequence shown here is derived from an EMBL/GenBank/DDBJ whole genome shotgun (WGS) entry which is preliminary data.</text>
</comment>
<dbReference type="InterPro" id="IPR036188">
    <property type="entry name" value="FAD/NAD-bd_sf"/>
</dbReference>
<dbReference type="PRINTS" id="PR00411">
    <property type="entry name" value="PNDRDTASEI"/>
</dbReference>
<keyword evidence="3" id="KW-1185">Reference proteome</keyword>